<comment type="caution">
    <text evidence="2">The sequence shown here is derived from an EMBL/GenBank/DDBJ whole genome shotgun (WGS) entry which is preliminary data.</text>
</comment>
<gene>
    <name evidence="2" type="ORF">GCM10009544_01460</name>
</gene>
<keyword evidence="1" id="KW-1133">Transmembrane helix</keyword>
<keyword evidence="1" id="KW-0472">Membrane</keyword>
<evidence type="ECO:0000313" key="3">
    <source>
        <dbReference type="Proteomes" id="UP001499895"/>
    </source>
</evidence>
<keyword evidence="3" id="KW-1185">Reference proteome</keyword>
<keyword evidence="1" id="KW-0812">Transmembrane</keyword>
<sequence length="54" mass="6001">MQQFAELVRHGPANEAERLWLLDTHRRRVDAQAVGLVLGLCCAALLAGWSWPSS</sequence>
<evidence type="ECO:0000256" key="1">
    <source>
        <dbReference type="SAM" id="Phobius"/>
    </source>
</evidence>
<name>A0ABN0ZBH7_9ACTN</name>
<protein>
    <submittedName>
        <fullName evidence="2">Uncharacterized protein</fullName>
    </submittedName>
</protein>
<organism evidence="2 3">
    <name type="scientific">Streptomyces stramineus</name>
    <dbReference type="NCBI Taxonomy" id="173861"/>
    <lineage>
        <taxon>Bacteria</taxon>
        <taxon>Bacillati</taxon>
        <taxon>Actinomycetota</taxon>
        <taxon>Actinomycetes</taxon>
        <taxon>Kitasatosporales</taxon>
        <taxon>Streptomycetaceae</taxon>
        <taxon>Streptomyces</taxon>
    </lineage>
</organism>
<feature type="transmembrane region" description="Helical" evidence="1">
    <location>
        <begin position="33"/>
        <end position="51"/>
    </location>
</feature>
<dbReference type="Proteomes" id="UP001499895">
    <property type="component" value="Unassembled WGS sequence"/>
</dbReference>
<dbReference type="EMBL" id="BAAAHB010000001">
    <property type="protein sequence ID" value="GAA0442444.1"/>
    <property type="molecule type" value="Genomic_DNA"/>
</dbReference>
<evidence type="ECO:0000313" key="2">
    <source>
        <dbReference type="EMBL" id="GAA0442444.1"/>
    </source>
</evidence>
<reference evidence="2 3" key="1">
    <citation type="journal article" date="2019" name="Int. J. Syst. Evol. Microbiol.">
        <title>The Global Catalogue of Microorganisms (GCM) 10K type strain sequencing project: providing services to taxonomists for standard genome sequencing and annotation.</title>
        <authorList>
            <consortium name="The Broad Institute Genomics Platform"/>
            <consortium name="The Broad Institute Genome Sequencing Center for Infectious Disease"/>
            <person name="Wu L."/>
            <person name="Ma J."/>
        </authorList>
    </citation>
    <scope>NUCLEOTIDE SEQUENCE [LARGE SCALE GENOMIC DNA]</scope>
    <source>
        <strain evidence="2 3">JCM 10649</strain>
    </source>
</reference>
<proteinExistence type="predicted"/>
<accession>A0ABN0ZBH7</accession>